<evidence type="ECO:0000313" key="1">
    <source>
        <dbReference type="EMBL" id="KAJ7003501.1"/>
    </source>
</evidence>
<dbReference type="AlphaFoldDB" id="A0AAD6W994"/>
<name>A0AAD6W994_9ROSI</name>
<organism evidence="1 2">
    <name type="scientific">Populus alba x Populus x berolinensis</name>
    <dbReference type="NCBI Taxonomy" id="444605"/>
    <lineage>
        <taxon>Eukaryota</taxon>
        <taxon>Viridiplantae</taxon>
        <taxon>Streptophyta</taxon>
        <taxon>Embryophyta</taxon>
        <taxon>Tracheophyta</taxon>
        <taxon>Spermatophyta</taxon>
        <taxon>Magnoliopsida</taxon>
        <taxon>eudicotyledons</taxon>
        <taxon>Gunneridae</taxon>
        <taxon>Pentapetalae</taxon>
        <taxon>rosids</taxon>
        <taxon>fabids</taxon>
        <taxon>Malpighiales</taxon>
        <taxon>Salicaceae</taxon>
        <taxon>Saliceae</taxon>
        <taxon>Populus</taxon>
    </lineage>
</organism>
<dbReference type="EMBL" id="JAQIZT010000003">
    <property type="protein sequence ID" value="KAJ7003501.1"/>
    <property type="molecule type" value="Genomic_DNA"/>
</dbReference>
<comment type="caution">
    <text evidence="1">The sequence shown here is derived from an EMBL/GenBank/DDBJ whole genome shotgun (WGS) entry which is preliminary data.</text>
</comment>
<reference evidence="1" key="1">
    <citation type="journal article" date="2023" name="Mol. Ecol. Resour.">
        <title>Chromosome-level genome assembly of a triploid poplar Populus alba 'Berolinensis'.</title>
        <authorList>
            <person name="Chen S."/>
            <person name="Yu Y."/>
            <person name="Wang X."/>
            <person name="Wang S."/>
            <person name="Zhang T."/>
            <person name="Zhou Y."/>
            <person name="He R."/>
            <person name="Meng N."/>
            <person name="Wang Y."/>
            <person name="Liu W."/>
            <person name="Liu Z."/>
            <person name="Liu J."/>
            <person name="Guo Q."/>
            <person name="Huang H."/>
            <person name="Sederoff R.R."/>
            <person name="Wang G."/>
            <person name="Qu G."/>
            <person name="Chen S."/>
        </authorList>
    </citation>
    <scope>NUCLEOTIDE SEQUENCE</scope>
    <source>
        <strain evidence="1">SC-2020</strain>
    </source>
</reference>
<dbReference type="Proteomes" id="UP001164929">
    <property type="component" value="Chromosome 3"/>
</dbReference>
<evidence type="ECO:0000313" key="2">
    <source>
        <dbReference type="Proteomes" id="UP001164929"/>
    </source>
</evidence>
<sequence length="121" mass="13925">MCIASQNPRCFTTNSPGSALSSPAWDAKASIAIEINESRENNQPFFFFFFPRTISARLSCPFRKTQAFDSCQYFFKQAAENSIWLAIRTNKLYFTDTTSRFLQETNRLPLSTFFFLAIIFA</sequence>
<accession>A0AAD6W994</accession>
<protein>
    <submittedName>
        <fullName evidence="1">Uncharacterized protein</fullName>
    </submittedName>
</protein>
<proteinExistence type="predicted"/>
<keyword evidence="2" id="KW-1185">Reference proteome</keyword>
<gene>
    <name evidence="1" type="ORF">NC653_008657</name>
</gene>